<reference evidence="2" key="1">
    <citation type="submission" date="2023-07" db="EMBL/GenBank/DDBJ databases">
        <authorList>
            <person name="Stuckert A."/>
        </authorList>
    </citation>
    <scope>NUCLEOTIDE SEQUENCE</scope>
</reference>
<dbReference type="InterPro" id="IPR000477">
    <property type="entry name" value="RT_dom"/>
</dbReference>
<dbReference type="PANTHER" id="PTHR21301:SF10">
    <property type="entry name" value="REVERSE TRANSCRIPTASE DOMAIN-CONTAINING PROTEIN"/>
    <property type="match status" value="1"/>
</dbReference>
<evidence type="ECO:0000259" key="1">
    <source>
        <dbReference type="PROSITE" id="PS50878"/>
    </source>
</evidence>
<gene>
    <name evidence="2" type="ORF">RIMI_LOCUS17209520</name>
</gene>
<evidence type="ECO:0000313" key="3">
    <source>
        <dbReference type="Proteomes" id="UP001176940"/>
    </source>
</evidence>
<sequence>MYGFDSTSSSMLELIPDNPQTDTFYMLPKIHKEGNPGRPIISGIGTLTENIAGWVVNIMKPLVRRKPSYIPDTMDILCKLSALGPLPEEMILATIDVESLYSNIPHEDGIAACKYFLQKNNLDTEQTLQFIRFVLHHNYFSFRNNLYQQYMGSTMGSKVSPQYANLFMAKLEELLSSCSVKPLAYFCYIDDLLIIWTGSKDDLLTFYNKFNKYHPTIKLTLDFLKIQIHFLDMTIYIKDNAMQTK</sequence>
<feature type="domain" description="Reverse transcriptase" evidence="1">
    <location>
        <begin position="8"/>
        <end position="245"/>
    </location>
</feature>
<dbReference type="SUPFAM" id="SSF56672">
    <property type="entry name" value="DNA/RNA polymerases"/>
    <property type="match status" value="1"/>
</dbReference>
<dbReference type="PANTHER" id="PTHR21301">
    <property type="entry name" value="REVERSE TRANSCRIPTASE"/>
    <property type="match status" value="1"/>
</dbReference>
<dbReference type="Proteomes" id="UP001176940">
    <property type="component" value="Unassembled WGS sequence"/>
</dbReference>
<comment type="caution">
    <text evidence="2">The sequence shown here is derived from an EMBL/GenBank/DDBJ whole genome shotgun (WGS) entry which is preliminary data.</text>
</comment>
<accession>A0ABN9MAA4</accession>
<proteinExistence type="predicted"/>
<keyword evidence="3" id="KW-1185">Reference proteome</keyword>
<dbReference type="PROSITE" id="PS50878">
    <property type="entry name" value="RT_POL"/>
    <property type="match status" value="1"/>
</dbReference>
<protein>
    <recommendedName>
        <fullName evidence="1">Reverse transcriptase domain-containing protein</fullName>
    </recommendedName>
</protein>
<organism evidence="2 3">
    <name type="scientific">Ranitomeya imitator</name>
    <name type="common">mimic poison frog</name>
    <dbReference type="NCBI Taxonomy" id="111125"/>
    <lineage>
        <taxon>Eukaryota</taxon>
        <taxon>Metazoa</taxon>
        <taxon>Chordata</taxon>
        <taxon>Craniata</taxon>
        <taxon>Vertebrata</taxon>
        <taxon>Euteleostomi</taxon>
        <taxon>Amphibia</taxon>
        <taxon>Batrachia</taxon>
        <taxon>Anura</taxon>
        <taxon>Neobatrachia</taxon>
        <taxon>Hyloidea</taxon>
        <taxon>Dendrobatidae</taxon>
        <taxon>Dendrobatinae</taxon>
        <taxon>Ranitomeya</taxon>
    </lineage>
</organism>
<name>A0ABN9MAA4_9NEOB</name>
<dbReference type="InterPro" id="IPR043502">
    <property type="entry name" value="DNA/RNA_pol_sf"/>
</dbReference>
<dbReference type="Pfam" id="PF00078">
    <property type="entry name" value="RVT_1"/>
    <property type="match status" value="1"/>
</dbReference>
<evidence type="ECO:0000313" key="2">
    <source>
        <dbReference type="EMBL" id="CAJ0960311.1"/>
    </source>
</evidence>
<dbReference type="EMBL" id="CAUEEQ010049692">
    <property type="protein sequence ID" value="CAJ0960311.1"/>
    <property type="molecule type" value="Genomic_DNA"/>
</dbReference>